<proteinExistence type="predicted"/>
<gene>
    <name evidence="1" type="ORF">NBG84_17400</name>
</gene>
<sequence>MLDRHDLLRARLTRTDGLSLVVRPVGAPRAADLIHRVDCPGGWDDPSTLALAKTELDAAAGHLDARAGDMAR</sequence>
<keyword evidence="2" id="KW-1185">Reference proteome</keyword>
<feature type="non-terminal residue" evidence="1">
    <location>
        <position position="72"/>
    </location>
</feature>
<name>A0ABT0UNL4_9ACTN</name>
<evidence type="ECO:0000313" key="2">
    <source>
        <dbReference type="Proteomes" id="UP001431429"/>
    </source>
</evidence>
<organism evidence="1 2">
    <name type="scientific">Streptomyces albipurpureus</name>
    <dbReference type="NCBI Taxonomy" id="2897419"/>
    <lineage>
        <taxon>Bacteria</taxon>
        <taxon>Bacillati</taxon>
        <taxon>Actinomycetota</taxon>
        <taxon>Actinomycetes</taxon>
        <taxon>Kitasatosporales</taxon>
        <taxon>Streptomycetaceae</taxon>
        <taxon>Streptomyces</taxon>
    </lineage>
</organism>
<protein>
    <submittedName>
        <fullName evidence="1">Uncharacterized protein</fullName>
    </submittedName>
</protein>
<dbReference type="RefSeq" id="WP_250920390.1">
    <property type="nucleotide sequence ID" value="NZ_JAMQAW010000020.1"/>
</dbReference>
<dbReference type="EMBL" id="JAMQAW010000020">
    <property type="protein sequence ID" value="MCM2390045.1"/>
    <property type="molecule type" value="Genomic_DNA"/>
</dbReference>
<accession>A0ABT0UNL4</accession>
<comment type="caution">
    <text evidence="1">The sequence shown here is derived from an EMBL/GenBank/DDBJ whole genome shotgun (WGS) entry which is preliminary data.</text>
</comment>
<reference evidence="1" key="1">
    <citation type="submission" date="2022-06" db="EMBL/GenBank/DDBJ databases">
        <title>Genome public.</title>
        <authorList>
            <person name="Sun Q."/>
        </authorList>
    </citation>
    <scope>NUCLEOTIDE SEQUENCE</scope>
    <source>
        <strain evidence="1">CWNU-1</strain>
    </source>
</reference>
<evidence type="ECO:0000313" key="1">
    <source>
        <dbReference type="EMBL" id="MCM2390045.1"/>
    </source>
</evidence>
<dbReference type="Proteomes" id="UP001431429">
    <property type="component" value="Unassembled WGS sequence"/>
</dbReference>